<dbReference type="AlphaFoldDB" id="A0A6G0WV30"/>
<reference evidence="2 3" key="1">
    <citation type="submission" date="2019-07" db="EMBL/GenBank/DDBJ databases">
        <title>Genomics analysis of Aphanomyces spp. identifies a new class of oomycete effector associated with host adaptation.</title>
        <authorList>
            <person name="Gaulin E."/>
        </authorList>
    </citation>
    <scope>NUCLEOTIDE SEQUENCE [LARGE SCALE GENOMIC DNA]</scope>
    <source>
        <strain evidence="2 3">ATCC 201684</strain>
    </source>
</reference>
<gene>
    <name evidence="2" type="ORF">Ae201684_011288</name>
</gene>
<keyword evidence="3" id="KW-1185">Reference proteome</keyword>
<sequence length="167" mass="18929">MRLYYDDCVDKSGKHQSFKFIECWRYLSDKPKWESYRNATSKAKSRIPSAEDDVLILPSSSVDGISVTTKPIGVKAAKRQKIEEKKHNNDDSKLAQATMDIAAAMEKKAEAQTILANLQVFTMPTDNLTPQARRFLNLQQAEIIANLEARAKARENTEVPRMLARLD</sequence>
<proteinExistence type="predicted"/>
<comment type="caution">
    <text evidence="2">The sequence shown here is derived from an EMBL/GenBank/DDBJ whole genome shotgun (WGS) entry which is preliminary data.</text>
</comment>
<evidence type="ECO:0000313" key="3">
    <source>
        <dbReference type="Proteomes" id="UP000481153"/>
    </source>
</evidence>
<evidence type="ECO:0000259" key="1">
    <source>
        <dbReference type="Pfam" id="PF14303"/>
    </source>
</evidence>
<accession>A0A6G0WV30</accession>
<name>A0A6G0WV30_9STRA</name>
<dbReference type="Proteomes" id="UP000481153">
    <property type="component" value="Unassembled WGS sequence"/>
</dbReference>
<dbReference type="EMBL" id="VJMJ01000143">
    <property type="protein sequence ID" value="KAF0731385.1"/>
    <property type="molecule type" value="Genomic_DNA"/>
</dbReference>
<dbReference type="Pfam" id="PF14303">
    <property type="entry name" value="NAM-associated"/>
    <property type="match status" value="1"/>
</dbReference>
<evidence type="ECO:0000313" key="2">
    <source>
        <dbReference type="EMBL" id="KAF0731385.1"/>
    </source>
</evidence>
<feature type="domain" description="No apical meristem-associated C-terminal" evidence="1">
    <location>
        <begin position="17"/>
        <end position="143"/>
    </location>
</feature>
<protein>
    <recommendedName>
        <fullName evidence="1">No apical meristem-associated C-terminal domain-containing protein</fullName>
    </recommendedName>
</protein>
<dbReference type="InterPro" id="IPR029466">
    <property type="entry name" value="NAM-associated_C"/>
</dbReference>
<organism evidence="2 3">
    <name type="scientific">Aphanomyces euteiches</name>
    <dbReference type="NCBI Taxonomy" id="100861"/>
    <lineage>
        <taxon>Eukaryota</taxon>
        <taxon>Sar</taxon>
        <taxon>Stramenopiles</taxon>
        <taxon>Oomycota</taxon>
        <taxon>Saprolegniomycetes</taxon>
        <taxon>Saprolegniales</taxon>
        <taxon>Verrucalvaceae</taxon>
        <taxon>Aphanomyces</taxon>
    </lineage>
</organism>